<comment type="caution">
    <text evidence="2">The sequence shown here is derived from an EMBL/GenBank/DDBJ whole genome shotgun (WGS) entry which is preliminary data.</text>
</comment>
<name>A0ABU3KZM3_9GAMM</name>
<evidence type="ECO:0000313" key="2">
    <source>
        <dbReference type="EMBL" id="MDT7526336.1"/>
    </source>
</evidence>
<keyword evidence="3" id="KW-1185">Reference proteome</keyword>
<evidence type="ECO:0000313" key="3">
    <source>
        <dbReference type="Proteomes" id="UP001305027"/>
    </source>
</evidence>
<accession>A0ABU3KZM3</accession>
<dbReference type="RefSeq" id="WP_313933125.1">
    <property type="nucleotide sequence ID" value="NZ_JANFPJ010000018.1"/>
</dbReference>
<dbReference type="SUPFAM" id="SSF88874">
    <property type="entry name" value="Receptor-binding domain of short tail fibre protein gp12"/>
    <property type="match status" value="1"/>
</dbReference>
<dbReference type="EMBL" id="JANFPJ010000018">
    <property type="protein sequence ID" value="MDT7526336.1"/>
    <property type="molecule type" value="Genomic_DNA"/>
</dbReference>
<dbReference type="Proteomes" id="UP001305027">
    <property type="component" value="Unassembled WGS sequence"/>
</dbReference>
<proteinExistence type="predicted"/>
<dbReference type="Pfam" id="PF07484">
    <property type="entry name" value="Collar"/>
    <property type="match status" value="1"/>
</dbReference>
<organism evidence="2 3">
    <name type="scientific">Pseudidiomarina fusca</name>
    <dbReference type="NCBI Taxonomy" id="2965078"/>
    <lineage>
        <taxon>Bacteria</taxon>
        <taxon>Pseudomonadati</taxon>
        <taxon>Pseudomonadota</taxon>
        <taxon>Gammaproteobacteria</taxon>
        <taxon>Alteromonadales</taxon>
        <taxon>Idiomarinaceae</taxon>
        <taxon>Pseudidiomarina</taxon>
    </lineage>
</organism>
<feature type="domain" description="Phage tail collar" evidence="1">
    <location>
        <begin position="6"/>
        <end position="61"/>
    </location>
</feature>
<dbReference type="Gene3D" id="3.90.1340.10">
    <property type="entry name" value="Phage tail collar domain"/>
    <property type="match status" value="1"/>
</dbReference>
<reference evidence="2 3" key="1">
    <citation type="submission" date="2022-07" db="EMBL/GenBank/DDBJ databases">
        <title>Pseudidiomarina sp. nov, a marine bacterium isolated from Pacific Ocean.</title>
        <authorList>
            <person name="Wang Y."/>
        </authorList>
    </citation>
    <scope>NUCLEOTIDE SEQUENCE [LARGE SCALE GENOMIC DNA]</scope>
    <source>
        <strain evidence="2 3">GXY010</strain>
    </source>
</reference>
<sequence length="175" mass="18996">MDAYLGEIRAFPYNFAPRYWLECMGQTLQVSQYPALYSIIGTKFGGSSTTYNLPDLRHKVIAQWGQGAGLSGYSFGQSLGANSVNLLPPQLPPHTHEWRAVRKVADSSIPSSGYLANIEDTIEFKTFTAAGTNLAPLHPATIGITGAGQAHENRQPALAMGFYICVDGGEYPMRP</sequence>
<dbReference type="InterPro" id="IPR037053">
    <property type="entry name" value="Phage_tail_collar_dom_sf"/>
</dbReference>
<evidence type="ECO:0000259" key="1">
    <source>
        <dbReference type="Pfam" id="PF07484"/>
    </source>
</evidence>
<protein>
    <submittedName>
        <fullName evidence="2">Tail fiber protein</fullName>
    </submittedName>
</protein>
<dbReference type="InterPro" id="IPR011083">
    <property type="entry name" value="Phage_tail_collar_dom"/>
</dbReference>
<gene>
    <name evidence="2" type="ORF">NOG12_09630</name>
</gene>